<dbReference type="Gene3D" id="3.40.50.1240">
    <property type="entry name" value="Phosphoglycerate mutase-like"/>
    <property type="match status" value="1"/>
</dbReference>
<accession>A0ABY1JP88</accession>
<dbReference type="InterPro" id="IPR029033">
    <property type="entry name" value="His_PPase_superfam"/>
</dbReference>
<name>A0ABY1JP88_9BACL</name>
<proteinExistence type="predicted"/>
<dbReference type="PANTHER" id="PTHR10606:SF44">
    <property type="entry name" value="6-PHOSPHOFRUCTO 2-KINASE_FRUCTOSE 2,6-BISPHOSPHATASE LONG FORM"/>
    <property type="match status" value="1"/>
</dbReference>
<comment type="caution">
    <text evidence="1">The sequence shown here is derived from an EMBL/GenBank/DDBJ whole genome shotgun (WGS) entry which is preliminary data.</text>
</comment>
<sequence length="138" mass="15864">MDELKEINMGLWEGQQIDLIQERYAKEYFEFFNSPHLYQPTGSGETYQELLDRSNVAIDQILSLYQGGNVLIVTHRITLKTILGYYGNKTLEQLANLSDIESTSLSKILIKDDIHSIEMYGDISHHRQGEATQEKPEV</sequence>
<reference evidence="1 2" key="1">
    <citation type="submission" date="2017-01" db="EMBL/GenBank/DDBJ databases">
        <authorList>
            <person name="Varghese N."/>
            <person name="Submissions S."/>
        </authorList>
    </citation>
    <scope>NUCLEOTIDE SEQUENCE [LARGE SCALE GENOMIC DNA]</scope>
    <source>
        <strain evidence="1 2">ATCC 23464</strain>
    </source>
</reference>
<gene>
    <name evidence="1" type="ORF">SAMN05421578_102402</name>
</gene>
<dbReference type="PANTHER" id="PTHR10606">
    <property type="entry name" value="6-PHOSPHOFRUCTO-2-KINASE/FRUCTOSE-2,6-BISPHOSPHATASE"/>
    <property type="match status" value="1"/>
</dbReference>
<dbReference type="SUPFAM" id="SSF53254">
    <property type="entry name" value="Phosphoglycerate mutase-like"/>
    <property type="match status" value="1"/>
</dbReference>
<dbReference type="InterPro" id="IPR003094">
    <property type="entry name" value="6Pfruct_kin"/>
</dbReference>
<protein>
    <submittedName>
        <fullName evidence="1">Probable phosphoglycerate mutase</fullName>
    </submittedName>
</protein>
<dbReference type="Proteomes" id="UP000186666">
    <property type="component" value="Unassembled WGS sequence"/>
</dbReference>
<dbReference type="EMBL" id="FTNK01000002">
    <property type="protein sequence ID" value="SIQ52361.1"/>
    <property type="molecule type" value="Genomic_DNA"/>
</dbReference>
<dbReference type="Pfam" id="PF00300">
    <property type="entry name" value="His_Phos_1"/>
    <property type="match status" value="1"/>
</dbReference>
<organism evidence="1 2">
    <name type="scientific">Paenibacillus macquariensis</name>
    <dbReference type="NCBI Taxonomy" id="948756"/>
    <lineage>
        <taxon>Bacteria</taxon>
        <taxon>Bacillati</taxon>
        <taxon>Bacillota</taxon>
        <taxon>Bacilli</taxon>
        <taxon>Bacillales</taxon>
        <taxon>Paenibacillaceae</taxon>
        <taxon>Paenibacillus</taxon>
    </lineage>
</organism>
<evidence type="ECO:0000313" key="2">
    <source>
        <dbReference type="Proteomes" id="UP000186666"/>
    </source>
</evidence>
<evidence type="ECO:0000313" key="1">
    <source>
        <dbReference type="EMBL" id="SIQ52361.1"/>
    </source>
</evidence>
<dbReference type="InterPro" id="IPR013078">
    <property type="entry name" value="His_Pase_superF_clade-1"/>
</dbReference>
<keyword evidence="2" id="KW-1185">Reference proteome</keyword>